<dbReference type="AlphaFoldDB" id="A0A2H1WEW8"/>
<name>A0A2H1WEW8_SPOFR</name>
<protein>
    <submittedName>
        <fullName evidence="1">SFRICE_029595</fullName>
    </submittedName>
</protein>
<gene>
    <name evidence="1" type="ORF">SFRICE_029595</name>
</gene>
<organism evidence="1">
    <name type="scientific">Spodoptera frugiperda</name>
    <name type="common">Fall armyworm</name>
    <dbReference type="NCBI Taxonomy" id="7108"/>
    <lineage>
        <taxon>Eukaryota</taxon>
        <taxon>Metazoa</taxon>
        <taxon>Ecdysozoa</taxon>
        <taxon>Arthropoda</taxon>
        <taxon>Hexapoda</taxon>
        <taxon>Insecta</taxon>
        <taxon>Pterygota</taxon>
        <taxon>Neoptera</taxon>
        <taxon>Endopterygota</taxon>
        <taxon>Lepidoptera</taxon>
        <taxon>Glossata</taxon>
        <taxon>Ditrysia</taxon>
        <taxon>Noctuoidea</taxon>
        <taxon>Noctuidae</taxon>
        <taxon>Amphipyrinae</taxon>
        <taxon>Spodoptera</taxon>
    </lineage>
</organism>
<evidence type="ECO:0000313" key="1">
    <source>
        <dbReference type="EMBL" id="SOQ51567.1"/>
    </source>
</evidence>
<dbReference type="EMBL" id="ODYU01008182">
    <property type="protein sequence ID" value="SOQ51567.1"/>
    <property type="molecule type" value="Genomic_DNA"/>
</dbReference>
<accession>A0A2H1WEW8</accession>
<reference evidence="1" key="1">
    <citation type="submission" date="2016-07" db="EMBL/GenBank/DDBJ databases">
        <authorList>
            <person name="Bretaudeau A."/>
        </authorList>
    </citation>
    <scope>NUCLEOTIDE SEQUENCE</scope>
    <source>
        <strain evidence="1">Rice</strain>
        <tissue evidence="1">Whole body</tissue>
    </source>
</reference>
<proteinExistence type="predicted"/>
<sequence length="69" mass="8173">MANFHVKLFVKVQGGFETGKTNLFWRYKQYVFTAITPLLLFLERKHGVIFYNLIHVFLDLTPKEKPINT</sequence>